<accession>W6PRY7</accession>
<proteinExistence type="predicted"/>
<protein>
    <submittedName>
        <fullName evidence="2">Genomic scaffold, ProqFM164S01</fullName>
    </submittedName>
</protein>
<evidence type="ECO:0000313" key="2">
    <source>
        <dbReference type="EMBL" id="CDM26978.1"/>
    </source>
</evidence>
<dbReference type="Proteomes" id="UP000030686">
    <property type="component" value="Unassembled WGS sequence"/>
</dbReference>
<reference evidence="2" key="1">
    <citation type="journal article" date="2014" name="Nat. Commun.">
        <title>Multiple recent horizontal transfers of a large genomic region in cheese making fungi.</title>
        <authorList>
            <person name="Cheeseman K."/>
            <person name="Ropars J."/>
            <person name="Renault P."/>
            <person name="Dupont J."/>
            <person name="Gouzy J."/>
            <person name="Branca A."/>
            <person name="Abraham A.L."/>
            <person name="Ceppi M."/>
            <person name="Conseiller E."/>
            <person name="Debuchy R."/>
            <person name="Malagnac F."/>
            <person name="Goarin A."/>
            <person name="Silar P."/>
            <person name="Lacoste S."/>
            <person name="Sallet E."/>
            <person name="Bensimon A."/>
            <person name="Giraud T."/>
            <person name="Brygoo Y."/>
        </authorList>
    </citation>
    <scope>NUCLEOTIDE SEQUENCE [LARGE SCALE GENOMIC DNA]</scope>
    <source>
        <strain evidence="2">FM164</strain>
    </source>
</reference>
<sequence>MDRSIMPPSLADRCTGSDAGSASFGPLDRPELPLRVRRPLGLRSHSPCRVRMGRHNVDKSGDPRGSQTVGQRQGSGKQKKQGTARGQGKLDGEEVELLLVRANEISRGLNKMLHRIWVFTHVRVQQNE</sequence>
<name>W6PRY7_PENRF</name>
<keyword evidence="3" id="KW-1185">Reference proteome</keyword>
<feature type="region of interest" description="Disordered" evidence="1">
    <location>
        <begin position="1"/>
        <end position="93"/>
    </location>
</feature>
<feature type="compositionally biased region" description="Basic residues" evidence="1">
    <location>
        <begin position="35"/>
        <end position="54"/>
    </location>
</feature>
<dbReference type="EMBL" id="HG792015">
    <property type="protein sequence ID" value="CDM26978.1"/>
    <property type="molecule type" value="Genomic_DNA"/>
</dbReference>
<organism evidence="2 3">
    <name type="scientific">Penicillium roqueforti (strain FM164)</name>
    <dbReference type="NCBI Taxonomy" id="1365484"/>
    <lineage>
        <taxon>Eukaryota</taxon>
        <taxon>Fungi</taxon>
        <taxon>Dikarya</taxon>
        <taxon>Ascomycota</taxon>
        <taxon>Pezizomycotina</taxon>
        <taxon>Eurotiomycetes</taxon>
        <taxon>Eurotiomycetidae</taxon>
        <taxon>Eurotiales</taxon>
        <taxon>Aspergillaceae</taxon>
        <taxon>Penicillium</taxon>
    </lineage>
</organism>
<gene>
    <name evidence="2" type="ORF">PROQFM164_S01g000787</name>
</gene>
<evidence type="ECO:0000256" key="1">
    <source>
        <dbReference type="SAM" id="MobiDB-lite"/>
    </source>
</evidence>
<dbReference type="AlphaFoldDB" id="W6PRY7"/>
<evidence type="ECO:0000313" key="3">
    <source>
        <dbReference type="Proteomes" id="UP000030686"/>
    </source>
</evidence>